<feature type="compositionally biased region" description="Low complexity" evidence="5">
    <location>
        <begin position="350"/>
        <end position="365"/>
    </location>
</feature>
<dbReference type="OrthoDB" id="2281723at2759"/>
<feature type="region of interest" description="Disordered" evidence="5">
    <location>
        <begin position="350"/>
        <end position="374"/>
    </location>
</feature>
<organism evidence="7">
    <name type="scientific">Lichtheimia ramosa</name>
    <dbReference type="NCBI Taxonomy" id="688394"/>
    <lineage>
        <taxon>Eukaryota</taxon>
        <taxon>Fungi</taxon>
        <taxon>Fungi incertae sedis</taxon>
        <taxon>Mucoromycota</taxon>
        <taxon>Mucoromycotina</taxon>
        <taxon>Mucoromycetes</taxon>
        <taxon>Mucorales</taxon>
        <taxon>Lichtheimiaceae</taxon>
        <taxon>Lichtheimia</taxon>
    </lineage>
</organism>
<keyword evidence="2 6" id="KW-0812">Transmembrane</keyword>
<evidence type="ECO:0000256" key="6">
    <source>
        <dbReference type="SAM" id="Phobius"/>
    </source>
</evidence>
<dbReference type="EMBL" id="LK023324">
    <property type="protein sequence ID" value="CDS07971.1"/>
    <property type="molecule type" value="Genomic_DNA"/>
</dbReference>
<comment type="subcellular location">
    <subcellularLocation>
        <location evidence="1">Membrane</location>
        <topology evidence="1">Multi-pass membrane protein</topology>
    </subcellularLocation>
</comment>
<feature type="transmembrane region" description="Helical" evidence="6">
    <location>
        <begin position="220"/>
        <end position="242"/>
    </location>
</feature>
<feature type="transmembrane region" description="Helical" evidence="6">
    <location>
        <begin position="49"/>
        <end position="67"/>
    </location>
</feature>
<evidence type="ECO:0000256" key="3">
    <source>
        <dbReference type="ARBA" id="ARBA00022989"/>
    </source>
</evidence>
<dbReference type="GO" id="GO:0005886">
    <property type="term" value="C:plasma membrane"/>
    <property type="evidence" value="ECO:0007669"/>
    <property type="project" value="TreeGrafter"/>
</dbReference>
<dbReference type="GO" id="GO:0004930">
    <property type="term" value="F:G protein-coupled receptor activity"/>
    <property type="evidence" value="ECO:0007669"/>
    <property type="project" value="TreeGrafter"/>
</dbReference>
<evidence type="ECO:0000256" key="5">
    <source>
        <dbReference type="SAM" id="MobiDB-lite"/>
    </source>
</evidence>
<dbReference type="AlphaFoldDB" id="A0A077WJP5"/>
<dbReference type="PANTHER" id="PTHR23112:SF0">
    <property type="entry name" value="TRANSMEMBRANE PROTEIN 116"/>
    <property type="match status" value="1"/>
</dbReference>
<dbReference type="GO" id="GO:0007189">
    <property type="term" value="P:adenylate cyclase-activating G protein-coupled receptor signaling pathway"/>
    <property type="evidence" value="ECO:0007669"/>
    <property type="project" value="TreeGrafter"/>
</dbReference>
<feature type="transmembrane region" description="Helical" evidence="6">
    <location>
        <begin position="130"/>
        <end position="155"/>
    </location>
</feature>
<evidence type="ECO:0000313" key="7">
    <source>
        <dbReference type="EMBL" id="CDS07971.1"/>
    </source>
</evidence>
<keyword evidence="3 6" id="KW-1133">Transmembrane helix</keyword>
<dbReference type="Gene3D" id="1.20.1070.10">
    <property type="entry name" value="Rhodopsin 7-helix transmembrane proteins"/>
    <property type="match status" value="1"/>
</dbReference>
<feature type="region of interest" description="Disordered" evidence="5">
    <location>
        <begin position="449"/>
        <end position="472"/>
    </location>
</feature>
<evidence type="ECO:0000256" key="2">
    <source>
        <dbReference type="ARBA" id="ARBA00022692"/>
    </source>
</evidence>
<feature type="transmembrane region" description="Helical" evidence="6">
    <location>
        <begin position="187"/>
        <end position="208"/>
    </location>
</feature>
<dbReference type="PANTHER" id="PTHR23112">
    <property type="entry name" value="G PROTEIN-COUPLED RECEPTOR 157-RELATED"/>
    <property type="match status" value="1"/>
</dbReference>
<sequence>MADRVSLRCVATASVVNLADAVMNLTMIVYKGTIVPCSVLAILIQFTDVLGACLLSTIGVNLVLVFVIKVKRSCILERFYYPFSIIYSLTTMIIPIYEESKMNHEDGRRKVDCWIYNNFTHRHAHFDSWIYFYSLIFFIMLVGLVCAIIAAIKLLREEYRNHKIIHGSSLADTNNGLRFSESNAYRVITRCIIYSSVPFFCHIFGFSLHLAGVASRVVPIGFTFVYAVMSVAEGTMTTLVFFSEPAVCDYIREVLRTWYQKYVEEFRIIERPEDRRRSSVSISSGESLQPKLQEYNIKSSLPRMQARSPRAFYETTAKSNLAAQQQQDLGDPSFLQVPISSDADSASLYSTSTSTVSSKMSSPDSNTRSVPMRRVRPNSPAYHRISRRSLLHRSCPAILTSDDEKDIPEPDYYVIETPDTADDEVYIPYRFPRLARIVHWILVRFAPDNQHDPQPNGDNPPPPNAIVIDPRS</sequence>
<protein>
    <submittedName>
        <fullName evidence="7">Uncharacterized protein</fullName>
    </submittedName>
</protein>
<name>A0A077WJP5_9FUNG</name>
<gene>
    <name evidence="7" type="ORF">LRAMOSA01920</name>
</gene>
<proteinExistence type="predicted"/>
<evidence type="ECO:0000256" key="4">
    <source>
        <dbReference type="ARBA" id="ARBA00023136"/>
    </source>
</evidence>
<keyword evidence="4 6" id="KW-0472">Membrane</keyword>
<evidence type="ECO:0000256" key="1">
    <source>
        <dbReference type="ARBA" id="ARBA00004141"/>
    </source>
</evidence>
<feature type="transmembrane region" description="Helical" evidence="6">
    <location>
        <begin position="79"/>
        <end position="97"/>
    </location>
</feature>
<accession>A0A077WJP5</accession>
<reference evidence="7" key="1">
    <citation type="journal article" date="2014" name="Genome Announc.">
        <title>De novo whole-genome sequence and genome annotation of Lichtheimia ramosa.</title>
        <authorList>
            <person name="Linde J."/>
            <person name="Schwartze V."/>
            <person name="Binder U."/>
            <person name="Lass-Florl C."/>
            <person name="Voigt K."/>
            <person name="Horn F."/>
        </authorList>
    </citation>
    <scope>NUCLEOTIDE SEQUENCE</scope>
    <source>
        <strain evidence="7">JMRC FSU:6197</strain>
    </source>
</reference>